<comment type="similarity">
    <text evidence="5">Belongs to the metallo-dependent hydrolases superfamily. MTA/SAH deaminase family.</text>
</comment>
<protein>
    <recommendedName>
        <fullName evidence="5">5-methylthioadenosine/S-adenosylhomocysteine deaminase</fullName>
        <shortName evidence="5">MTA/SAH deaminase</shortName>
        <ecNumber evidence="5">3.5.4.28</ecNumber>
        <ecNumber evidence="5">3.5.4.31</ecNumber>
    </recommendedName>
</protein>
<feature type="binding site" evidence="5">
    <location>
        <position position="218"/>
    </location>
    <ligand>
        <name>Zn(2+)</name>
        <dbReference type="ChEBI" id="CHEBI:29105"/>
    </ligand>
</feature>
<feature type="binding site" evidence="5">
    <location>
        <position position="71"/>
    </location>
    <ligand>
        <name>Zn(2+)</name>
        <dbReference type="ChEBI" id="CHEBI:29105"/>
    </ligand>
</feature>
<dbReference type="SUPFAM" id="SSF51338">
    <property type="entry name" value="Composite domain of metallo-dependent hydrolases"/>
    <property type="match status" value="1"/>
</dbReference>
<proteinExistence type="inferred from homology"/>
<dbReference type="Proteomes" id="UP000022141">
    <property type="component" value="Unassembled WGS sequence"/>
</dbReference>
<keyword evidence="3 5" id="KW-0378">Hydrolase</keyword>
<dbReference type="GO" id="GO:0090614">
    <property type="term" value="F:5'-methylthioadenosine deaminase activity"/>
    <property type="evidence" value="ECO:0007669"/>
    <property type="project" value="UniProtKB-UniRule"/>
</dbReference>
<dbReference type="InterPro" id="IPR032466">
    <property type="entry name" value="Metal_Hydrolase"/>
</dbReference>
<dbReference type="InterPro" id="IPR023512">
    <property type="entry name" value="Deaminase_MtaD/DadD"/>
</dbReference>
<dbReference type="eggNOG" id="COG0402">
    <property type="taxonomic scope" value="Bacteria"/>
</dbReference>
<accession>A0A011PQ35</accession>
<dbReference type="InterPro" id="IPR050287">
    <property type="entry name" value="MTA/SAH_deaminase"/>
</dbReference>
<dbReference type="STRING" id="1454004.AW11_01408"/>
<comment type="catalytic activity">
    <reaction evidence="5">
        <text>S-adenosyl-L-homocysteine + H2O + H(+) = S-inosyl-L-homocysteine + NH4(+)</text>
        <dbReference type="Rhea" id="RHEA:20716"/>
        <dbReference type="ChEBI" id="CHEBI:15377"/>
        <dbReference type="ChEBI" id="CHEBI:15378"/>
        <dbReference type="ChEBI" id="CHEBI:28938"/>
        <dbReference type="ChEBI" id="CHEBI:57856"/>
        <dbReference type="ChEBI" id="CHEBI:57985"/>
        <dbReference type="EC" id="3.5.4.28"/>
    </reaction>
</comment>
<feature type="binding site" evidence="5">
    <location>
        <position position="98"/>
    </location>
    <ligand>
        <name>substrate</name>
    </ligand>
</feature>
<dbReference type="PANTHER" id="PTHR43794:SF11">
    <property type="entry name" value="AMIDOHYDROLASE-RELATED DOMAIN-CONTAINING PROTEIN"/>
    <property type="match status" value="1"/>
</dbReference>
<feature type="binding site" evidence="5">
    <location>
        <position position="191"/>
    </location>
    <ligand>
        <name>substrate</name>
    </ligand>
</feature>
<dbReference type="SUPFAM" id="SSF51556">
    <property type="entry name" value="Metallo-dependent hydrolases"/>
    <property type="match status" value="1"/>
</dbReference>
<dbReference type="FunFam" id="3.20.20.140:FF:000014">
    <property type="entry name" value="5-methylthioadenosine/S-adenosylhomocysteine deaminase"/>
    <property type="match status" value="1"/>
</dbReference>
<feature type="binding site" evidence="5">
    <location>
        <position position="306"/>
    </location>
    <ligand>
        <name>Zn(2+)</name>
        <dbReference type="ChEBI" id="CHEBI:29105"/>
    </ligand>
</feature>
<evidence type="ECO:0000256" key="3">
    <source>
        <dbReference type="ARBA" id="ARBA00022801"/>
    </source>
</evidence>
<gene>
    <name evidence="5 7" type="primary">mtaD</name>
    <name evidence="7" type="ORF">AW11_01408</name>
</gene>
<evidence type="ECO:0000256" key="2">
    <source>
        <dbReference type="ARBA" id="ARBA00022723"/>
    </source>
</evidence>
<evidence type="ECO:0000256" key="4">
    <source>
        <dbReference type="ARBA" id="ARBA00022833"/>
    </source>
</evidence>
<dbReference type="InterPro" id="IPR011059">
    <property type="entry name" value="Metal-dep_hydrolase_composite"/>
</dbReference>
<dbReference type="PANTHER" id="PTHR43794">
    <property type="entry name" value="AMINOHYDROLASE SSNA-RELATED"/>
    <property type="match status" value="1"/>
</dbReference>
<dbReference type="AlphaFoldDB" id="A0A011PQ35"/>
<evidence type="ECO:0000256" key="1">
    <source>
        <dbReference type="ARBA" id="ARBA00006745"/>
    </source>
</evidence>
<dbReference type="EC" id="3.5.4.28" evidence="5"/>
<feature type="binding site" evidence="5">
    <location>
        <position position="221"/>
    </location>
    <ligand>
        <name>substrate</name>
    </ligand>
</feature>
<dbReference type="EMBL" id="JEMY01000015">
    <property type="protein sequence ID" value="EXI89541.1"/>
    <property type="molecule type" value="Genomic_DNA"/>
</dbReference>
<dbReference type="InterPro" id="IPR006680">
    <property type="entry name" value="Amidohydro-rel"/>
</dbReference>
<evidence type="ECO:0000313" key="7">
    <source>
        <dbReference type="EMBL" id="EXI89541.1"/>
    </source>
</evidence>
<dbReference type="GO" id="GO:0046872">
    <property type="term" value="F:metal ion binding"/>
    <property type="evidence" value="ECO:0007669"/>
    <property type="project" value="UniProtKB-KW"/>
</dbReference>
<name>A0A011PQ35_ACCRE</name>
<comment type="catalytic activity">
    <reaction evidence="5">
        <text>S-methyl-5'-thioadenosine + H2O + H(+) = S-methyl-5'-thioinosine + NH4(+)</text>
        <dbReference type="Rhea" id="RHEA:25025"/>
        <dbReference type="ChEBI" id="CHEBI:15377"/>
        <dbReference type="ChEBI" id="CHEBI:15378"/>
        <dbReference type="ChEBI" id="CHEBI:17509"/>
        <dbReference type="ChEBI" id="CHEBI:28938"/>
        <dbReference type="ChEBI" id="CHEBI:48595"/>
        <dbReference type="EC" id="3.5.4.31"/>
    </reaction>
</comment>
<comment type="function">
    <text evidence="5">Catalyzes the deamination of 5-methylthioadenosine and S-adenosyl-L-homocysteine into 5-methylthioinosine and S-inosyl-L-homocysteine, respectively. Is also able to deaminate adenosine.</text>
</comment>
<dbReference type="Gene3D" id="3.20.20.140">
    <property type="entry name" value="Metal-dependent hydrolases"/>
    <property type="match status" value="1"/>
</dbReference>
<reference evidence="7" key="1">
    <citation type="submission" date="2014-02" db="EMBL/GenBank/DDBJ databases">
        <title>Expanding our view of genomic diversity in Candidatus Accumulibacter clades.</title>
        <authorList>
            <person name="Skennerton C.T."/>
            <person name="Barr J.J."/>
            <person name="Slater F.R."/>
            <person name="Bond P.L."/>
            <person name="Tyson G.W."/>
        </authorList>
    </citation>
    <scope>NUCLEOTIDE SEQUENCE [LARGE SCALE GENOMIC DNA]</scope>
</reference>
<evidence type="ECO:0000313" key="8">
    <source>
        <dbReference type="Proteomes" id="UP000022141"/>
    </source>
</evidence>
<sequence>MEVVDLLIEARWIVPVDPAGVVLESHAVVINDGRIVAVVPQSEAASCFSARSHKRLEQHVLIPGLVNLHTHAAMTLLRGLADDLPLMEWLQRHVWPAEAQHVSEQFVYDGTLLACAEMLRGGITCFNDMYFFPGAAADAALASGMRAAIGLITVDFPSSYATDADDYLAKGLAARDQRLEEPLLSFCLAPHAPYTVGDGGFSRVLTLAEQVELPIHVHLHETIQEIEESVQRFGIRPIERLRRLGMLSPALIAVHAVHLDAHEIELLAQQGCSIAHCPSSNLKLASGIAPLAELAAKGINIGLGTDGAASNNRLDLLQEMRLAALLAKAQSGRADAIKAHQVLHMATLGGARALGLEARIGSITPGKAADLCAVALDEFALAPCYEPVSHLTYAVAREHVSAVWVAGRMLVENGQLIESNETGLIKLALLWQNKIRP</sequence>
<dbReference type="HAMAP" id="MF_01281">
    <property type="entry name" value="MTA_SAH_deamin"/>
    <property type="match status" value="1"/>
</dbReference>
<dbReference type="Pfam" id="PF01979">
    <property type="entry name" value="Amidohydro_1"/>
    <property type="match status" value="1"/>
</dbReference>
<dbReference type="GO" id="GO:0050270">
    <property type="term" value="F:S-adenosylhomocysteine deaminase activity"/>
    <property type="evidence" value="ECO:0007669"/>
    <property type="project" value="UniProtKB-UniRule"/>
</dbReference>
<evidence type="ECO:0000259" key="6">
    <source>
        <dbReference type="Pfam" id="PF01979"/>
    </source>
</evidence>
<organism evidence="7 8">
    <name type="scientific">Accumulibacter regalis</name>
    <dbReference type="NCBI Taxonomy" id="522306"/>
    <lineage>
        <taxon>Bacteria</taxon>
        <taxon>Pseudomonadati</taxon>
        <taxon>Pseudomonadota</taxon>
        <taxon>Betaproteobacteria</taxon>
        <taxon>Candidatus Accumulibacter</taxon>
    </lineage>
</organism>
<feature type="binding site" evidence="5">
    <location>
        <position position="69"/>
    </location>
    <ligand>
        <name>Zn(2+)</name>
        <dbReference type="ChEBI" id="CHEBI:29105"/>
    </ligand>
</feature>
<dbReference type="Gene3D" id="2.30.40.10">
    <property type="entry name" value="Urease, subunit C, domain 1"/>
    <property type="match status" value="1"/>
</dbReference>
<comment type="caution">
    <text evidence="5">Lacks conserved residue(s) required for the propagation of feature annotation.</text>
</comment>
<feature type="binding site" evidence="5">
    <location>
        <position position="306"/>
    </location>
    <ligand>
        <name>substrate</name>
    </ligand>
</feature>
<comment type="cofactor">
    <cofactor evidence="5">
        <name>Zn(2+)</name>
        <dbReference type="ChEBI" id="CHEBI:29105"/>
    </cofactor>
    <text evidence="5">Binds 1 zinc ion per subunit.</text>
</comment>
<feature type="domain" description="Amidohydrolase-related" evidence="6">
    <location>
        <begin position="60"/>
        <end position="409"/>
    </location>
</feature>
<keyword evidence="8" id="KW-1185">Reference proteome</keyword>
<comment type="similarity">
    <text evidence="1">Belongs to the metallo-dependent hydrolases superfamily. ATZ/TRZ family.</text>
</comment>
<dbReference type="NCBIfam" id="NF006549">
    <property type="entry name" value="PRK09045.1"/>
    <property type="match status" value="1"/>
</dbReference>
<keyword evidence="4 5" id="KW-0862">Zinc</keyword>
<dbReference type="CDD" id="cd01298">
    <property type="entry name" value="ATZ_TRZ_like"/>
    <property type="match status" value="1"/>
</dbReference>
<dbReference type="PATRIC" id="fig|1454004.3.peg.1450"/>
<dbReference type="EC" id="3.5.4.31" evidence="5"/>
<evidence type="ECO:0000256" key="5">
    <source>
        <dbReference type="HAMAP-Rule" id="MF_01281"/>
    </source>
</evidence>
<comment type="caution">
    <text evidence="7">The sequence shown here is derived from an EMBL/GenBank/DDBJ whole genome shotgun (WGS) entry which is preliminary data.</text>
</comment>
<keyword evidence="2 5" id="KW-0479">Metal-binding</keyword>